<keyword evidence="1" id="KW-0812">Transmembrane</keyword>
<feature type="transmembrane region" description="Helical" evidence="1">
    <location>
        <begin position="6"/>
        <end position="21"/>
    </location>
</feature>
<dbReference type="EMBL" id="JAPEUL010000004">
    <property type="protein sequence ID" value="MCW4628323.1"/>
    <property type="molecule type" value="Genomic_DNA"/>
</dbReference>
<protein>
    <submittedName>
        <fullName evidence="3">DUF1705 domain-containing protein</fullName>
    </submittedName>
</protein>
<keyword evidence="1" id="KW-1133">Transmembrane helix</keyword>
<gene>
    <name evidence="3" type="ORF">ONZ52_04520</name>
</gene>
<comment type="caution">
    <text evidence="3">The sequence shown here is derived from an EMBL/GenBank/DDBJ whole genome shotgun (WGS) entry which is preliminary data.</text>
</comment>
<accession>A0ABT3KCR9</accession>
<dbReference type="Proteomes" id="UP001431181">
    <property type="component" value="Unassembled WGS sequence"/>
</dbReference>
<feature type="transmembrane region" description="Helical" evidence="1">
    <location>
        <begin position="26"/>
        <end position="45"/>
    </location>
</feature>
<dbReference type="InterPro" id="IPR040423">
    <property type="entry name" value="PEA_transferase"/>
</dbReference>
<keyword evidence="4" id="KW-1185">Reference proteome</keyword>
<feature type="transmembrane region" description="Helical" evidence="1">
    <location>
        <begin position="65"/>
        <end position="88"/>
    </location>
</feature>
<evidence type="ECO:0000259" key="2">
    <source>
        <dbReference type="Pfam" id="PF08019"/>
    </source>
</evidence>
<dbReference type="PANTHER" id="PTHR30443:SF0">
    <property type="entry name" value="PHOSPHOETHANOLAMINE TRANSFERASE EPTA"/>
    <property type="match status" value="1"/>
</dbReference>
<sequence length="118" mass="13657">MPIFIFFITYILFSLISWPYITKPIFIVLLLTSSIVSYVIYNYGISVDYGMIQNAFETDTGEATSYISFYSVFWVVITGIIPSLMIVIVKISPEISVKKISFHLSICLYHFIYHLFLL</sequence>
<evidence type="ECO:0000256" key="1">
    <source>
        <dbReference type="SAM" id="Phobius"/>
    </source>
</evidence>
<dbReference type="InterPro" id="IPR012549">
    <property type="entry name" value="EptA-like_N"/>
</dbReference>
<organism evidence="3 4">
    <name type="scientific">Marinomonas rhodophyticola</name>
    <dbReference type="NCBI Taxonomy" id="2992803"/>
    <lineage>
        <taxon>Bacteria</taxon>
        <taxon>Pseudomonadati</taxon>
        <taxon>Pseudomonadota</taxon>
        <taxon>Gammaproteobacteria</taxon>
        <taxon>Oceanospirillales</taxon>
        <taxon>Oceanospirillaceae</taxon>
        <taxon>Marinomonas</taxon>
    </lineage>
</organism>
<feature type="transmembrane region" description="Helical" evidence="1">
    <location>
        <begin position="100"/>
        <end position="117"/>
    </location>
</feature>
<proteinExistence type="predicted"/>
<evidence type="ECO:0000313" key="4">
    <source>
        <dbReference type="Proteomes" id="UP001431181"/>
    </source>
</evidence>
<keyword evidence="1" id="KW-0472">Membrane</keyword>
<evidence type="ECO:0000313" key="3">
    <source>
        <dbReference type="EMBL" id="MCW4628323.1"/>
    </source>
</evidence>
<dbReference type="Pfam" id="PF08019">
    <property type="entry name" value="EptA_B_N"/>
    <property type="match status" value="1"/>
</dbReference>
<reference evidence="3" key="1">
    <citation type="submission" date="2022-11" db="EMBL/GenBank/DDBJ databases">
        <title>Marinomonas sp. nov., isolated from marine algae.</title>
        <authorList>
            <person name="Choi D.G."/>
            <person name="Kim J.M."/>
            <person name="Lee J.K."/>
            <person name="Baek J.H."/>
            <person name="Jeon C.O."/>
        </authorList>
    </citation>
    <scope>NUCLEOTIDE SEQUENCE</scope>
    <source>
        <strain evidence="3">KJ51-3</strain>
    </source>
</reference>
<feature type="domain" description="Phosphoethanolamine transferase N-terminal" evidence="2">
    <location>
        <begin position="5"/>
        <end position="112"/>
    </location>
</feature>
<name>A0ABT3KCR9_9GAMM</name>
<dbReference type="PANTHER" id="PTHR30443">
    <property type="entry name" value="INNER MEMBRANE PROTEIN"/>
    <property type="match status" value="1"/>
</dbReference>